<dbReference type="OrthoDB" id="6079986at2"/>
<accession>A0A1H8TY42</accession>
<comment type="subcellular location">
    <subcellularLocation>
        <location evidence="6">Cell membrane</location>
        <topology evidence="6">Multi-pass membrane protein</topology>
    </subcellularLocation>
    <subcellularLocation>
        <location evidence="1">Membrane</location>
    </subcellularLocation>
</comment>
<dbReference type="Pfam" id="PF02104">
    <property type="entry name" value="SURF1"/>
    <property type="match status" value="1"/>
</dbReference>
<evidence type="ECO:0000313" key="7">
    <source>
        <dbReference type="EMBL" id="SEO95940.1"/>
    </source>
</evidence>
<evidence type="ECO:0000256" key="2">
    <source>
        <dbReference type="ARBA" id="ARBA00007165"/>
    </source>
</evidence>
<name>A0A1H8TY42_9BRAD</name>
<dbReference type="AlphaFoldDB" id="A0A1H8TY42"/>
<dbReference type="PANTHER" id="PTHR23427">
    <property type="entry name" value="SURFEIT LOCUS PROTEIN"/>
    <property type="match status" value="1"/>
</dbReference>
<dbReference type="InterPro" id="IPR045214">
    <property type="entry name" value="Surf1/Surf4"/>
</dbReference>
<evidence type="ECO:0000256" key="6">
    <source>
        <dbReference type="RuleBase" id="RU363076"/>
    </source>
</evidence>
<dbReference type="InterPro" id="IPR002994">
    <property type="entry name" value="Surf1/Shy1"/>
</dbReference>
<keyword evidence="5 6" id="KW-0472">Membrane</keyword>
<evidence type="ECO:0000256" key="5">
    <source>
        <dbReference type="ARBA" id="ARBA00023136"/>
    </source>
</evidence>
<evidence type="ECO:0000256" key="3">
    <source>
        <dbReference type="ARBA" id="ARBA00022692"/>
    </source>
</evidence>
<keyword evidence="4 6" id="KW-1133">Transmembrane helix</keyword>
<keyword evidence="3 6" id="KW-0812">Transmembrane</keyword>
<evidence type="ECO:0000256" key="4">
    <source>
        <dbReference type="ARBA" id="ARBA00022989"/>
    </source>
</evidence>
<reference evidence="8" key="1">
    <citation type="submission" date="2016-10" db="EMBL/GenBank/DDBJ databases">
        <authorList>
            <person name="Varghese N."/>
            <person name="Submissions S."/>
        </authorList>
    </citation>
    <scope>NUCLEOTIDE SEQUENCE [LARGE SCALE GENOMIC DNA]</scope>
    <source>
        <strain evidence="8">DSM 123</strain>
    </source>
</reference>
<dbReference type="PANTHER" id="PTHR23427:SF2">
    <property type="entry name" value="SURFEIT LOCUS PROTEIN 1"/>
    <property type="match status" value="1"/>
</dbReference>
<dbReference type="RefSeq" id="WP_092684421.1">
    <property type="nucleotide sequence ID" value="NZ_FODT01000006.1"/>
</dbReference>
<comment type="similarity">
    <text evidence="2 6">Belongs to the SURF1 family.</text>
</comment>
<dbReference type="Proteomes" id="UP000199615">
    <property type="component" value="Unassembled WGS sequence"/>
</dbReference>
<proteinExistence type="inferred from homology"/>
<feature type="transmembrane region" description="Helical" evidence="6">
    <location>
        <begin position="227"/>
        <end position="248"/>
    </location>
</feature>
<dbReference type="GO" id="GO:0005886">
    <property type="term" value="C:plasma membrane"/>
    <property type="evidence" value="ECO:0007669"/>
    <property type="project" value="UniProtKB-SubCell"/>
</dbReference>
<keyword evidence="8" id="KW-1185">Reference proteome</keyword>
<organism evidence="7 8">
    <name type="scientific">Rhodopseudomonas pseudopalustris</name>
    <dbReference type="NCBI Taxonomy" id="1513892"/>
    <lineage>
        <taxon>Bacteria</taxon>
        <taxon>Pseudomonadati</taxon>
        <taxon>Pseudomonadota</taxon>
        <taxon>Alphaproteobacteria</taxon>
        <taxon>Hyphomicrobiales</taxon>
        <taxon>Nitrobacteraceae</taxon>
        <taxon>Rhodopseudomonas</taxon>
    </lineage>
</organism>
<feature type="transmembrane region" description="Helical" evidence="6">
    <location>
        <begin position="12"/>
        <end position="31"/>
    </location>
</feature>
<dbReference type="EMBL" id="FODT01000006">
    <property type="protein sequence ID" value="SEO95940.1"/>
    <property type="molecule type" value="Genomic_DNA"/>
</dbReference>
<protein>
    <recommendedName>
        <fullName evidence="6">SURF1-like protein</fullName>
    </recommendedName>
</protein>
<evidence type="ECO:0000256" key="1">
    <source>
        <dbReference type="ARBA" id="ARBA00004370"/>
    </source>
</evidence>
<dbReference type="CDD" id="cd06662">
    <property type="entry name" value="SURF1"/>
    <property type="match status" value="1"/>
</dbReference>
<evidence type="ECO:0000313" key="8">
    <source>
        <dbReference type="Proteomes" id="UP000199615"/>
    </source>
</evidence>
<dbReference type="PROSITE" id="PS50895">
    <property type="entry name" value="SURF1"/>
    <property type="match status" value="1"/>
</dbReference>
<sequence>MTVSPSRRRGIAGMSLIALLIVAVLLSLGFWQLQRRTAKHALIAALTERLAVAPVALPSPAAWPSLTPAADEFRRVSFTASYAKQPDAMVYSSGSAVRGDISGPGTWAFLPAQLPGGETVVVNAGFVPNTMQDRGYEDRVVAPLVTGQPVTLTGYLRFPETAGILTPEPDIAKRLWFTRDVAAMADRLGWAGGARPAPFYLDLESPVPANGLPKPGPLGVYLRDQHIQYAITWFGLAFAVVVAFAFWLRGQWRARPAAPAGRASRRIA</sequence>
<gene>
    <name evidence="7" type="ORF">SAMN05444123_106190</name>
</gene>
<keyword evidence="6" id="KW-1003">Cell membrane</keyword>